<reference evidence="2" key="1">
    <citation type="journal article" date="2019" name="Gigascience">
        <title>De novo genome assembly of the endangered Acer yangbiense, a plant species with extremely small populations endemic to Yunnan Province, China.</title>
        <authorList>
            <person name="Yang J."/>
            <person name="Wariss H.M."/>
            <person name="Tao L."/>
            <person name="Zhang R."/>
            <person name="Yun Q."/>
            <person name="Hollingsworth P."/>
            <person name="Dao Z."/>
            <person name="Luo G."/>
            <person name="Guo H."/>
            <person name="Ma Y."/>
            <person name="Sun W."/>
        </authorList>
    </citation>
    <scope>NUCLEOTIDE SEQUENCE [LARGE SCALE GENOMIC DNA]</scope>
    <source>
        <strain evidence="2">cv. br00</strain>
    </source>
</reference>
<evidence type="ECO:0000313" key="2">
    <source>
        <dbReference type="Proteomes" id="UP000326939"/>
    </source>
</evidence>
<dbReference type="Proteomes" id="UP000326939">
    <property type="component" value="Chromosome 16"/>
</dbReference>
<keyword evidence="2" id="KW-1185">Reference proteome</keyword>
<dbReference type="AlphaFoldDB" id="A0A5N5JQ11"/>
<name>A0A5N5JQ11_9ROSI</name>
<accession>A0A5N5JQ11</accession>
<proteinExistence type="predicted"/>
<sequence length="104" mass="12022">MKGIRVRDLQRFVRWRDPNDCLFNYAMESTEKAYKASAIIEYGTGLAGNNHSFSSWKKPKRERGKKMKKQAVEWKKLAEEATAPNGIPSMNFDKLVNEVLLSRN</sequence>
<evidence type="ECO:0000313" key="1">
    <source>
        <dbReference type="EMBL" id="KAB5519195.1"/>
    </source>
</evidence>
<protein>
    <submittedName>
        <fullName evidence="1">Uncharacterized protein</fullName>
    </submittedName>
</protein>
<comment type="caution">
    <text evidence="1">The sequence shown here is derived from an EMBL/GenBank/DDBJ whole genome shotgun (WGS) entry which is preliminary data.</text>
</comment>
<organism evidence="1 2">
    <name type="scientific">Salix brachista</name>
    <dbReference type="NCBI Taxonomy" id="2182728"/>
    <lineage>
        <taxon>Eukaryota</taxon>
        <taxon>Viridiplantae</taxon>
        <taxon>Streptophyta</taxon>
        <taxon>Embryophyta</taxon>
        <taxon>Tracheophyta</taxon>
        <taxon>Spermatophyta</taxon>
        <taxon>Magnoliopsida</taxon>
        <taxon>eudicotyledons</taxon>
        <taxon>Gunneridae</taxon>
        <taxon>Pentapetalae</taxon>
        <taxon>rosids</taxon>
        <taxon>fabids</taxon>
        <taxon>Malpighiales</taxon>
        <taxon>Salicaceae</taxon>
        <taxon>Saliceae</taxon>
        <taxon>Salix</taxon>
    </lineage>
</organism>
<dbReference type="EMBL" id="VDCV01000016">
    <property type="protein sequence ID" value="KAB5519195.1"/>
    <property type="molecule type" value="Genomic_DNA"/>
</dbReference>
<gene>
    <name evidence="1" type="ORF">DKX38_023514</name>
</gene>